<sequence length="96" mass="9852">GAGLCRAVPCEEKLLPSLAAPVPSPGGGTRMMGPGPVSAAGRKPCWVAAAGVGQGNSSYWKSSPAKAEEPLCVCAVFPSWLYFHSLLDPRLSVPSD</sequence>
<accession>A0A8B9GCD5</accession>
<organism evidence="1 2">
    <name type="scientific">Amazona collaria</name>
    <name type="common">yellow-billed parrot</name>
    <dbReference type="NCBI Taxonomy" id="241587"/>
    <lineage>
        <taxon>Eukaryota</taxon>
        <taxon>Metazoa</taxon>
        <taxon>Chordata</taxon>
        <taxon>Craniata</taxon>
        <taxon>Vertebrata</taxon>
        <taxon>Euteleostomi</taxon>
        <taxon>Archelosauria</taxon>
        <taxon>Archosauria</taxon>
        <taxon>Dinosauria</taxon>
        <taxon>Saurischia</taxon>
        <taxon>Theropoda</taxon>
        <taxon>Coelurosauria</taxon>
        <taxon>Aves</taxon>
        <taxon>Neognathae</taxon>
        <taxon>Neoaves</taxon>
        <taxon>Telluraves</taxon>
        <taxon>Australaves</taxon>
        <taxon>Psittaciformes</taxon>
        <taxon>Psittacidae</taxon>
        <taxon>Amazona</taxon>
    </lineage>
</organism>
<keyword evidence="2" id="KW-1185">Reference proteome</keyword>
<evidence type="ECO:0000313" key="1">
    <source>
        <dbReference type="Ensembl" id="ENSACOP00000021445.1"/>
    </source>
</evidence>
<evidence type="ECO:0000313" key="2">
    <source>
        <dbReference type="Proteomes" id="UP000694522"/>
    </source>
</evidence>
<name>A0A8B9GCD5_9PSIT</name>
<proteinExistence type="predicted"/>
<dbReference type="AlphaFoldDB" id="A0A8B9GCD5"/>
<reference evidence="1" key="1">
    <citation type="submission" date="2025-08" db="UniProtKB">
        <authorList>
            <consortium name="Ensembl"/>
        </authorList>
    </citation>
    <scope>IDENTIFICATION</scope>
</reference>
<protein>
    <submittedName>
        <fullName evidence="1">Uncharacterized protein</fullName>
    </submittedName>
</protein>
<dbReference type="Ensembl" id="ENSACOT00000022207.1">
    <property type="protein sequence ID" value="ENSACOP00000021445.1"/>
    <property type="gene ID" value="ENSACOG00000014693.1"/>
</dbReference>
<dbReference type="Proteomes" id="UP000694522">
    <property type="component" value="Unplaced"/>
</dbReference>
<reference evidence="1" key="2">
    <citation type="submission" date="2025-09" db="UniProtKB">
        <authorList>
            <consortium name="Ensembl"/>
        </authorList>
    </citation>
    <scope>IDENTIFICATION</scope>
</reference>